<dbReference type="Proteomes" id="UP001162992">
    <property type="component" value="Chromosome 11"/>
</dbReference>
<reference evidence="2" key="1">
    <citation type="journal article" date="2024" name="Proc. Natl. Acad. Sci. U.S.A.">
        <title>Extraordinary preservation of gene collinearity over three hundred million years revealed in homosporous lycophytes.</title>
        <authorList>
            <person name="Li C."/>
            <person name="Wickell D."/>
            <person name="Kuo L.Y."/>
            <person name="Chen X."/>
            <person name="Nie B."/>
            <person name="Liao X."/>
            <person name="Peng D."/>
            <person name="Ji J."/>
            <person name="Jenkins J."/>
            <person name="Williams M."/>
            <person name="Shu S."/>
            <person name="Plott C."/>
            <person name="Barry K."/>
            <person name="Rajasekar S."/>
            <person name="Grimwood J."/>
            <person name="Han X."/>
            <person name="Sun S."/>
            <person name="Hou Z."/>
            <person name="He W."/>
            <person name="Dai G."/>
            <person name="Sun C."/>
            <person name="Schmutz J."/>
            <person name="Leebens-Mack J.H."/>
            <person name="Li F.W."/>
            <person name="Wang L."/>
        </authorList>
    </citation>
    <scope>NUCLEOTIDE SEQUENCE [LARGE SCALE GENOMIC DNA]</scope>
    <source>
        <strain evidence="2">cv. PW_Plant_1</strain>
    </source>
</reference>
<accession>A0ACC2CAC7</accession>
<protein>
    <submittedName>
        <fullName evidence="1">Uncharacterized protein</fullName>
    </submittedName>
</protein>
<gene>
    <name evidence="1" type="ORF">O6H91_11G072100</name>
</gene>
<sequence>MLEKVSEPDKQTSRDDWNEVASIALVDAWSKKCRQLNKSNLKLAHWAELADTVRVKSNTRKTDVQCKNRVDTLKKKYKHEKQKQALGSISKWPYFSLLDNMLNSTPWHGGLPSTANAGQIKEINLHHPIEISNHSLNSSRTKKTHILIPTSALRGEGVFDEDAGSTKRMRKDDSYNKVVSRAIVKFGEMFEKLEKSKQQQLTDLEKTRKELSKDLERQRIKLFMQAQIELAKLKRGTVNFDESVSKMNR</sequence>
<evidence type="ECO:0000313" key="1">
    <source>
        <dbReference type="EMBL" id="KAJ7538993.1"/>
    </source>
</evidence>
<dbReference type="EMBL" id="CM055102">
    <property type="protein sequence ID" value="KAJ7538993.1"/>
    <property type="molecule type" value="Genomic_DNA"/>
</dbReference>
<organism evidence="1 2">
    <name type="scientific">Diphasiastrum complanatum</name>
    <name type="common">Issler's clubmoss</name>
    <name type="synonym">Lycopodium complanatum</name>
    <dbReference type="NCBI Taxonomy" id="34168"/>
    <lineage>
        <taxon>Eukaryota</taxon>
        <taxon>Viridiplantae</taxon>
        <taxon>Streptophyta</taxon>
        <taxon>Embryophyta</taxon>
        <taxon>Tracheophyta</taxon>
        <taxon>Lycopodiopsida</taxon>
        <taxon>Lycopodiales</taxon>
        <taxon>Lycopodiaceae</taxon>
        <taxon>Lycopodioideae</taxon>
        <taxon>Diphasiastrum</taxon>
    </lineage>
</organism>
<proteinExistence type="predicted"/>
<evidence type="ECO:0000313" key="2">
    <source>
        <dbReference type="Proteomes" id="UP001162992"/>
    </source>
</evidence>
<name>A0ACC2CAC7_DIPCM</name>
<keyword evidence="2" id="KW-1185">Reference proteome</keyword>
<comment type="caution">
    <text evidence="1">The sequence shown here is derived from an EMBL/GenBank/DDBJ whole genome shotgun (WGS) entry which is preliminary data.</text>
</comment>